<reference evidence="2 3" key="1">
    <citation type="journal article" date="2012" name="J. Bacteriol.">
        <title>Complete genome sequence of Nocardia brasiliensis HUJEG-1.</title>
        <authorList>
            <person name="Vera-Cabrera L."/>
            <person name="Ortiz-Lopez R."/>
            <person name="Elizondo-Gonzalez R."/>
            <person name="Perez-Maya A.A."/>
            <person name="Ocampo-Candiani J."/>
        </authorList>
    </citation>
    <scope>NUCLEOTIDE SEQUENCE [LARGE SCALE GENOMIC DNA]</scope>
    <source>
        <strain evidence="3">ATCC 700358</strain>
    </source>
</reference>
<dbReference type="CDD" id="cd02440">
    <property type="entry name" value="AdoMet_MTases"/>
    <property type="match status" value="1"/>
</dbReference>
<evidence type="ECO:0000313" key="3">
    <source>
        <dbReference type="Proteomes" id="UP000006304"/>
    </source>
</evidence>
<dbReference type="PANTHER" id="PTHR43591">
    <property type="entry name" value="METHYLTRANSFERASE"/>
    <property type="match status" value="1"/>
</dbReference>
<dbReference type="AlphaFoldDB" id="K0EPU9"/>
<dbReference type="Pfam" id="PF13649">
    <property type="entry name" value="Methyltransf_25"/>
    <property type="match status" value="1"/>
</dbReference>
<dbReference type="EMBL" id="CP003876">
    <property type="protein sequence ID" value="AFT99526.1"/>
    <property type="molecule type" value="Genomic_DNA"/>
</dbReference>
<proteinExistence type="predicted"/>
<dbReference type="InterPro" id="IPR029063">
    <property type="entry name" value="SAM-dependent_MTases_sf"/>
</dbReference>
<protein>
    <submittedName>
        <fullName evidence="2">Putative menaquinone biosynthesis methyltransferase</fullName>
    </submittedName>
</protein>
<keyword evidence="2" id="KW-0808">Transferase</keyword>
<dbReference type="Gene3D" id="3.40.50.150">
    <property type="entry name" value="Vaccinia Virus protein VP39"/>
    <property type="match status" value="1"/>
</dbReference>
<name>K0EPU9_NOCB7</name>
<dbReference type="STRING" id="1133849.O3I_007820"/>
<dbReference type="GO" id="GO:0008168">
    <property type="term" value="F:methyltransferase activity"/>
    <property type="evidence" value="ECO:0007669"/>
    <property type="project" value="UniProtKB-KW"/>
</dbReference>
<sequence>MRRFISNPRSVIERLELAGTEQVLELGPGPGFYSLELARELTGGRLELFDIQPQMLNKVRRKLGRAGCANVGFHSGDAGAGLPFADGQFDLAFLAAVIGEVPDRAACVRALARVIKPGGQLVFYEYFPDPDRLSAEELRKLAEPEGFSFRDDRGDRWSDLIRFTRSAPSSIAAGPE</sequence>
<keyword evidence="3" id="KW-1185">Reference proteome</keyword>
<dbReference type="KEGG" id="nbr:O3I_007820"/>
<organism evidence="2 3">
    <name type="scientific">Nocardia brasiliensis (strain ATCC 700358 / HUJEG-1)</name>
    <dbReference type="NCBI Taxonomy" id="1133849"/>
    <lineage>
        <taxon>Bacteria</taxon>
        <taxon>Bacillati</taxon>
        <taxon>Actinomycetota</taxon>
        <taxon>Actinomycetes</taxon>
        <taxon>Mycobacteriales</taxon>
        <taxon>Nocardiaceae</taxon>
        <taxon>Nocardia</taxon>
    </lineage>
</organism>
<dbReference type="HOGENOM" id="CLU_037990_16_2_11"/>
<feature type="domain" description="Methyltransferase" evidence="1">
    <location>
        <begin position="23"/>
        <end position="119"/>
    </location>
</feature>
<gene>
    <name evidence="2" type="ORF">O3I_007820</name>
</gene>
<dbReference type="Proteomes" id="UP000006304">
    <property type="component" value="Chromosome"/>
</dbReference>
<evidence type="ECO:0000259" key="1">
    <source>
        <dbReference type="Pfam" id="PF13649"/>
    </source>
</evidence>
<evidence type="ECO:0000313" key="2">
    <source>
        <dbReference type="EMBL" id="AFT99526.1"/>
    </source>
</evidence>
<dbReference type="GO" id="GO:0032259">
    <property type="term" value="P:methylation"/>
    <property type="evidence" value="ECO:0007669"/>
    <property type="project" value="UniProtKB-KW"/>
</dbReference>
<keyword evidence="2" id="KW-0489">Methyltransferase</keyword>
<accession>K0EPU9</accession>
<dbReference type="SUPFAM" id="SSF53335">
    <property type="entry name" value="S-adenosyl-L-methionine-dependent methyltransferases"/>
    <property type="match status" value="1"/>
</dbReference>
<dbReference type="PANTHER" id="PTHR43591:SF110">
    <property type="entry name" value="RHODANESE DOMAIN-CONTAINING PROTEIN"/>
    <property type="match status" value="1"/>
</dbReference>
<dbReference type="eggNOG" id="COG2226">
    <property type="taxonomic scope" value="Bacteria"/>
</dbReference>
<dbReference type="InterPro" id="IPR041698">
    <property type="entry name" value="Methyltransf_25"/>
</dbReference>